<dbReference type="PANTHER" id="PTHR39614">
    <property type="entry name" value="INTEGRAL MEMBRANE PROTEIN"/>
    <property type="match status" value="1"/>
</dbReference>
<keyword evidence="2" id="KW-1133">Transmembrane helix</keyword>
<dbReference type="PANTHER" id="PTHR39614:SF2">
    <property type="entry name" value="INTEGRAL MEMBRANE PROTEIN"/>
    <property type="match status" value="1"/>
</dbReference>
<organism evidence="4">
    <name type="scientific">Eremomyces bilateralis CBS 781.70</name>
    <dbReference type="NCBI Taxonomy" id="1392243"/>
    <lineage>
        <taxon>Eukaryota</taxon>
        <taxon>Fungi</taxon>
        <taxon>Dikarya</taxon>
        <taxon>Ascomycota</taxon>
        <taxon>Pezizomycotina</taxon>
        <taxon>Dothideomycetes</taxon>
        <taxon>Dothideomycetes incertae sedis</taxon>
        <taxon>Eremomycetales</taxon>
        <taxon>Eremomycetaceae</taxon>
        <taxon>Eremomyces</taxon>
    </lineage>
</organism>
<protein>
    <recommendedName>
        <fullName evidence="3">Rhodopsin domain-containing protein</fullName>
    </recommendedName>
</protein>
<dbReference type="AlphaFoldDB" id="A0A6G1GHA8"/>
<reference evidence="6" key="3">
    <citation type="submission" date="2025-04" db="UniProtKB">
        <authorList>
            <consortium name="RefSeq"/>
        </authorList>
    </citation>
    <scope>IDENTIFICATION</scope>
    <source>
        <strain evidence="6">CBS 781.70</strain>
    </source>
</reference>
<keyword evidence="2" id="KW-0812">Transmembrane</keyword>
<sequence>MAPADGSDHLTVSSADKKAIIAIVAILGLTWSVIFYFVRGFIRLRISGPISWDDYLATFATVVGVTQTGVTLDGVRHGLGQSSSDLSAGDIRKALQAHYASFILYIVTICSTQASMALLITRLTRTKHHLSSSNAATLFIIMAGFINIFVASFQCRPPHPWDTSDVECCKHITVRWAVVETMNILIEILLFSLSVFLVWSLYMPVKIKLTVCAAFLCRLLIIPSSILRVIHIHVASLGSDATLDATYPAVLTQVGLHYSLIATTIPCMKKFLKQFDSGFGATMMMSDGSYAASPTRDDHALSSIPVMIQHNTRGTHTNETHTSVLDSYYEPESEEPPLLLRPDHLDYMTDMEASGGRFQAAGTRSAESQSIHTEVLTKPLSGNHKDSKSSTTTCNDS</sequence>
<dbReference type="EMBL" id="ML975149">
    <property type="protein sequence ID" value="KAF1817487.1"/>
    <property type="molecule type" value="Genomic_DNA"/>
</dbReference>
<feature type="transmembrane region" description="Helical" evidence="2">
    <location>
        <begin position="20"/>
        <end position="42"/>
    </location>
</feature>
<name>A0A6G1GHA8_9PEZI</name>
<feature type="domain" description="Rhodopsin" evidence="3">
    <location>
        <begin position="39"/>
        <end position="273"/>
    </location>
</feature>
<gene>
    <name evidence="4 6" type="ORF">P152DRAFT_478463</name>
</gene>
<evidence type="ECO:0000313" key="6">
    <source>
        <dbReference type="RefSeq" id="XP_033539118.1"/>
    </source>
</evidence>
<proteinExistence type="predicted"/>
<dbReference type="RefSeq" id="XP_033539118.1">
    <property type="nucleotide sequence ID" value="XM_033681655.1"/>
</dbReference>
<feature type="transmembrane region" description="Helical" evidence="2">
    <location>
        <begin position="102"/>
        <end position="123"/>
    </location>
</feature>
<keyword evidence="2" id="KW-0472">Membrane</keyword>
<dbReference type="OrthoDB" id="3897607at2759"/>
<evidence type="ECO:0000256" key="1">
    <source>
        <dbReference type="SAM" id="MobiDB-lite"/>
    </source>
</evidence>
<accession>A0A6G1GHA8</accession>
<feature type="region of interest" description="Disordered" evidence="1">
    <location>
        <begin position="356"/>
        <end position="397"/>
    </location>
</feature>
<evidence type="ECO:0000313" key="5">
    <source>
        <dbReference type="Proteomes" id="UP000504638"/>
    </source>
</evidence>
<dbReference type="GeneID" id="54422225"/>
<feature type="transmembrane region" description="Helical" evidence="2">
    <location>
        <begin position="135"/>
        <end position="153"/>
    </location>
</feature>
<feature type="transmembrane region" description="Helical" evidence="2">
    <location>
        <begin position="184"/>
        <end position="202"/>
    </location>
</feature>
<dbReference type="InterPro" id="IPR049326">
    <property type="entry name" value="Rhodopsin_dom_fungi"/>
</dbReference>
<evidence type="ECO:0000256" key="2">
    <source>
        <dbReference type="SAM" id="Phobius"/>
    </source>
</evidence>
<reference evidence="4 6" key="1">
    <citation type="submission" date="2020-01" db="EMBL/GenBank/DDBJ databases">
        <authorList>
            <consortium name="DOE Joint Genome Institute"/>
            <person name="Haridas S."/>
            <person name="Albert R."/>
            <person name="Binder M."/>
            <person name="Bloem J."/>
            <person name="Labutti K."/>
            <person name="Salamov A."/>
            <person name="Andreopoulos B."/>
            <person name="Baker S.E."/>
            <person name="Barry K."/>
            <person name="Bills G."/>
            <person name="Bluhm B.H."/>
            <person name="Cannon C."/>
            <person name="Castanera R."/>
            <person name="Culley D.E."/>
            <person name="Daum C."/>
            <person name="Ezra D."/>
            <person name="Gonzalez J.B."/>
            <person name="Henrissat B."/>
            <person name="Kuo A."/>
            <person name="Liang C."/>
            <person name="Lipzen A."/>
            <person name="Lutzoni F."/>
            <person name="Magnuson J."/>
            <person name="Mondo S."/>
            <person name="Nolan M."/>
            <person name="Ohm R."/>
            <person name="Pangilinan J."/>
            <person name="Park H.-J."/>
            <person name="Ramirez L."/>
            <person name="Alfaro M."/>
            <person name="Sun H."/>
            <person name="Tritt A."/>
            <person name="Yoshinaga Y."/>
            <person name="Zwiers L.-H."/>
            <person name="Turgeon B.G."/>
            <person name="Goodwin S.B."/>
            <person name="Spatafora J.W."/>
            <person name="Crous P.W."/>
            <person name="Grigoriev I.V."/>
        </authorList>
    </citation>
    <scope>NUCLEOTIDE SEQUENCE</scope>
    <source>
        <strain evidence="4 6">CBS 781.70</strain>
    </source>
</reference>
<evidence type="ECO:0000313" key="4">
    <source>
        <dbReference type="EMBL" id="KAF1817487.1"/>
    </source>
</evidence>
<reference evidence="6" key="2">
    <citation type="submission" date="2020-04" db="EMBL/GenBank/DDBJ databases">
        <authorList>
            <consortium name="NCBI Genome Project"/>
        </authorList>
    </citation>
    <scope>NUCLEOTIDE SEQUENCE</scope>
    <source>
        <strain evidence="6">CBS 781.70</strain>
    </source>
</reference>
<dbReference type="Proteomes" id="UP000504638">
    <property type="component" value="Unplaced"/>
</dbReference>
<keyword evidence="5" id="KW-1185">Reference proteome</keyword>
<evidence type="ECO:0000259" key="3">
    <source>
        <dbReference type="Pfam" id="PF20684"/>
    </source>
</evidence>
<dbReference type="Pfam" id="PF20684">
    <property type="entry name" value="Fung_rhodopsin"/>
    <property type="match status" value="1"/>
</dbReference>